<gene>
    <name evidence="4" type="ORF">GYMLUDRAFT_40877</name>
</gene>
<feature type="region of interest" description="Disordered" evidence="2">
    <location>
        <begin position="235"/>
        <end position="261"/>
    </location>
</feature>
<dbReference type="OrthoDB" id="2646043at2759"/>
<dbReference type="Gene3D" id="1.10.10.60">
    <property type="entry name" value="Homeodomain-like"/>
    <property type="match status" value="1"/>
</dbReference>
<dbReference type="GO" id="GO:0003677">
    <property type="term" value="F:DNA binding"/>
    <property type="evidence" value="ECO:0007669"/>
    <property type="project" value="UniProtKB-UniRule"/>
</dbReference>
<feature type="domain" description="Homeobox" evidence="3">
    <location>
        <begin position="173"/>
        <end position="241"/>
    </location>
</feature>
<dbReference type="SUPFAM" id="SSF46689">
    <property type="entry name" value="Homeodomain-like"/>
    <property type="match status" value="1"/>
</dbReference>
<dbReference type="HOGENOM" id="CLU_665734_0_0_1"/>
<dbReference type="GO" id="GO:0005634">
    <property type="term" value="C:nucleus"/>
    <property type="evidence" value="ECO:0007669"/>
    <property type="project" value="UniProtKB-SubCell"/>
</dbReference>
<keyword evidence="1" id="KW-0371">Homeobox</keyword>
<organism evidence="4 5">
    <name type="scientific">Collybiopsis luxurians FD-317 M1</name>
    <dbReference type="NCBI Taxonomy" id="944289"/>
    <lineage>
        <taxon>Eukaryota</taxon>
        <taxon>Fungi</taxon>
        <taxon>Dikarya</taxon>
        <taxon>Basidiomycota</taxon>
        <taxon>Agaricomycotina</taxon>
        <taxon>Agaricomycetes</taxon>
        <taxon>Agaricomycetidae</taxon>
        <taxon>Agaricales</taxon>
        <taxon>Marasmiineae</taxon>
        <taxon>Omphalotaceae</taxon>
        <taxon>Collybiopsis</taxon>
        <taxon>Collybiopsis luxurians</taxon>
    </lineage>
</organism>
<evidence type="ECO:0000313" key="4">
    <source>
        <dbReference type="EMBL" id="KIK63796.1"/>
    </source>
</evidence>
<dbReference type="EMBL" id="KN834763">
    <property type="protein sequence ID" value="KIK63796.1"/>
    <property type="molecule type" value="Genomic_DNA"/>
</dbReference>
<dbReference type="CDD" id="cd00086">
    <property type="entry name" value="homeodomain"/>
    <property type="match status" value="1"/>
</dbReference>
<keyword evidence="1" id="KW-0539">Nucleus</keyword>
<evidence type="ECO:0000259" key="3">
    <source>
        <dbReference type="PROSITE" id="PS50071"/>
    </source>
</evidence>
<proteinExistence type="predicted"/>
<comment type="subcellular location">
    <subcellularLocation>
        <location evidence="1">Nucleus</location>
    </subcellularLocation>
</comment>
<name>A0A0D0C6L4_9AGAR</name>
<evidence type="ECO:0000256" key="1">
    <source>
        <dbReference type="PROSITE-ProRule" id="PRU00108"/>
    </source>
</evidence>
<dbReference type="InterPro" id="IPR001356">
    <property type="entry name" value="HD"/>
</dbReference>
<dbReference type="PROSITE" id="PS50071">
    <property type="entry name" value="HOMEOBOX_2"/>
    <property type="match status" value="1"/>
</dbReference>
<feature type="compositionally biased region" description="Low complexity" evidence="2">
    <location>
        <begin position="240"/>
        <end position="250"/>
    </location>
</feature>
<evidence type="ECO:0000256" key="2">
    <source>
        <dbReference type="SAM" id="MobiDB-lite"/>
    </source>
</evidence>
<keyword evidence="5" id="KW-1185">Reference proteome</keyword>
<reference evidence="4 5" key="1">
    <citation type="submission" date="2014-04" db="EMBL/GenBank/DDBJ databases">
        <title>Evolutionary Origins and Diversification of the Mycorrhizal Mutualists.</title>
        <authorList>
            <consortium name="DOE Joint Genome Institute"/>
            <consortium name="Mycorrhizal Genomics Consortium"/>
            <person name="Kohler A."/>
            <person name="Kuo A."/>
            <person name="Nagy L.G."/>
            <person name="Floudas D."/>
            <person name="Copeland A."/>
            <person name="Barry K.W."/>
            <person name="Cichocki N."/>
            <person name="Veneault-Fourrey C."/>
            <person name="LaButti K."/>
            <person name="Lindquist E.A."/>
            <person name="Lipzen A."/>
            <person name="Lundell T."/>
            <person name="Morin E."/>
            <person name="Murat C."/>
            <person name="Riley R."/>
            <person name="Ohm R."/>
            <person name="Sun H."/>
            <person name="Tunlid A."/>
            <person name="Henrissat B."/>
            <person name="Grigoriev I.V."/>
            <person name="Hibbett D.S."/>
            <person name="Martin F."/>
        </authorList>
    </citation>
    <scope>NUCLEOTIDE SEQUENCE [LARGE SCALE GENOMIC DNA]</scope>
    <source>
        <strain evidence="4 5">FD-317 M1</strain>
    </source>
</reference>
<accession>A0A0D0C6L4</accession>
<feature type="DNA-binding region" description="Homeobox" evidence="1">
    <location>
        <begin position="175"/>
        <end position="242"/>
    </location>
</feature>
<dbReference type="AlphaFoldDB" id="A0A0D0C6L4"/>
<protein>
    <recommendedName>
        <fullName evidence="3">Homeobox domain-containing protein</fullName>
    </recommendedName>
</protein>
<evidence type="ECO:0000313" key="5">
    <source>
        <dbReference type="Proteomes" id="UP000053593"/>
    </source>
</evidence>
<keyword evidence="1" id="KW-0238">DNA-binding</keyword>
<sequence>MSFTCSKLVKLVKPGAKFQLPLQIPLFAELSNFKFNSCTHRHLSIKACVEVSICFYYMASWDRDYHFSNSQSDLSFIESFVDLEALTLPESDMDLPQQQSDQLQEVSEQIEVPSQVNEVQVSLDGPVERTNFEQNLRDHFLRPLILNDEDYEIRNTIEPYWLTSAPQKNTQCEQIQDVRPVITEEACQILRDVFQAGICKPNTEQRRHLLAQIKALPNCGNCRMKDILNWFSENRRRQRSSSQKNQASSRDQTTHDPSITRSTPEILHILLSDLPNPPRNVISTWAYLLKITVEDVEAWISLERARALSSDQSMPAHSRSLPLPCPSLSCEEQSHVDPHLDMVDPASPSQTCPDCLSELPPLPDPTRTIPDSTLMDSVLIRNGLDREITADTGSDSSDKFRWLCGSSLEHLLS</sequence>
<dbReference type="Proteomes" id="UP000053593">
    <property type="component" value="Unassembled WGS sequence"/>
</dbReference>
<dbReference type="InterPro" id="IPR009057">
    <property type="entry name" value="Homeodomain-like_sf"/>
</dbReference>